<proteinExistence type="predicted"/>
<dbReference type="InterPro" id="IPR036812">
    <property type="entry name" value="NAD(P)_OxRdtase_dom_sf"/>
</dbReference>
<dbReference type="EMBL" id="JBJUIK010000013">
    <property type="protein sequence ID" value="KAL3506555.1"/>
    <property type="molecule type" value="Genomic_DNA"/>
</dbReference>
<evidence type="ECO:0000313" key="5">
    <source>
        <dbReference type="Proteomes" id="UP001630127"/>
    </source>
</evidence>
<dbReference type="PANTHER" id="PTHR43625">
    <property type="entry name" value="AFLATOXIN B1 ALDEHYDE REDUCTASE"/>
    <property type="match status" value="1"/>
</dbReference>
<dbReference type="PRINTS" id="PR00069">
    <property type="entry name" value="ALDKETRDTASE"/>
</dbReference>
<feature type="domain" description="NADP-dependent oxidoreductase" evidence="3">
    <location>
        <begin position="21"/>
        <end position="309"/>
    </location>
</feature>
<sequence length="344" mass="37869">MASAVRRIKLGSQGLEVSAQGLGCMGMSYGYGPPKPEAEMIKLIHHAINNGVTHLDTSDAYGPHTNEILIGKALKGIDRSKVQIASKFGIIHEDGRHEIKGDPAYARACCEASLKRLDLDYIDLYYVHRIDKNVPIEVTIGELKKLVEEGKIKYIGLSEASPETIRRAHAVHPITAVQLEWSLWTRDIEEEVVPTCRELGIGIVAFSPLGKGFFTGGADMVSKLKDNDFRKNLPKFLPENVKHNKKIFEGVNEMAARKGCTPSQLALAWVHHRGDDVVPLPGTTKIANLDKNIAAESIKLTPEEIAQLEVIAGADAVKGDRYTEALTQYTWKYANTPPPSSWKA</sequence>
<dbReference type="SUPFAM" id="SSF51430">
    <property type="entry name" value="NAD(P)-linked oxidoreductase"/>
    <property type="match status" value="1"/>
</dbReference>
<dbReference type="AlphaFoldDB" id="A0ABD2YGP5"/>
<dbReference type="CDD" id="cd19145">
    <property type="entry name" value="AKR_AKR13D1"/>
    <property type="match status" value="1"/>
</dbReference>
<evidence type="ECO:0000256" key="2">
    <source>
        <dbReference type="ARBA" id="ARBA00023002"/>
    </source>
</evidence>
<dbReference type="InterPro" id="IPR020471">
    <property type="entry name" value="AKR"/>
</dbReference>
<dbReference type="Pfam" id="PF00248">
    <property type="entry name" value="Aldo_ket_red"/>
    <property type="match status" value="1"/>
</dbReference>
<keyword evidence="5" id="KW-1185">Reference proteome</keyword>
<comment type="caution">
    <text evidence="4">The sequence shown here is derived from an EMBL/GenBank/DDBJ whole genome shotgun (WGS) entry which is preliminary data.</text>
</comment>
<evidence type="ECO:0000313" key="4">
    <source>
        <dbReference type="EMBL" id="KAL3506555.1"/>
    </source>
</evidence>
<evidence type="ECO:0000256" key="1">
    <source>
        <dbReference type="ARBA" id="ARBA00022857"/>
    </source>
</evidence>
<dbReference type="PANTHER" id="PTHR43625:SF55">
    <property type="entry name" value="PERAKINE REDUCTASE"/>
    <property type="match status" value="1"/>
</dbReference>
<reference evidence="4 5" key="1">
    <citation type="submission" date="2024-11" db="EMBL/GenBank/DDBJ databases">
        <title>A near-complete genome assembly of Cinchona calisaya.</title>
        <authorList>
            <person name="Lian D.C."/>
            <person name="Zhao X.W."/>
            <person name="Wei L."/>
        </authorList>
    </citation>
    <scope>NUCLEOTIDE SEQUENCE [LARGE SCALE GENOMIC DNA]</scope>
    <source>
        <tissue evidence="4">Nenye</tissue>
    </source>
</reference>
<evidence type="ECO:0000259" key="3">
    <source>
        <dbReference type="Pfam" id="PF00248"/>
    </source>
</evidence>
<organism evidence="4 5">
    <name type="scientific">Cinchona calisaya</name>
    <dbReference type="NCBI Taxonomy" id="153742"/>
    <lineage>
        <taxon>Eukaryota</taxon>
        <taxon>Viridiplantae</taxon>
        <taxon>Streptophyta</taxon>
        <taxon>Embryophyta</taxon>
        <taxon>Tracheophyta</taxon>
        <taxon>Spermatophyta</taxon>
        <taxon>Magnoliopsida</taxon>
        <taxon>eudicotyledons</taxon>
        <taxon>Gunneridae</taxon>
        <taxon>Pentapetalae</taxon>
        <taxon>asterids</taxon>
        <taxon>lamiids</taxon>
        <taxon>Gentianales</taxon>
        <taxon>Rubiaceae</taxon>
        <taxon>Cinchonoideae</taxon>
        <taxon>Cinchoneae</taxon>
        <taxon>Cinchona</taxon>
    </lineage>
</organism>
<dbReference type="Gene3D" id="3.20.20.100">
    <property type="entry name" value="NADP-dependent oxidoreductase domain"/>
    <property type="match status" value="1"/>
</dbReference>
<accession>A0ABD2YGP5</accession>
<dbReference type="GO" id="GO:0016491">
    <property type="term" value="F:oxidoreductase activity"/>
    <property type="evidence" value="ECO:0007669"/>
    <property type="project" value="UniProtKB-KW"/>
</dbReference>
<dbReference type="InterPro" id="IPR023210">
    <property type="entry name" value="NADP_OxRdtase_dom"/>
</dbReference>
<dbReference type="InterPro" id="IPR050791">
    <property type="entry name" value="Aldo-Keto_reductase"/>
</dbReference>
<dbReference type="Proteomes" id="UP001630127">
    <property type="component" value="Unassembled WGS sequence"/>
</dbReference>
<keyword evidence="1" id="KW-0521">NADP</keyword>
<keyword evidence="2" id="KW-0560">Oxidoreductase</keyword>
<protein>
    <recommendedName>
        <fullName evidence="3">NADP-dependent oxidoreductase domain-containing protein</fullName>
    </recommendedName>
</protein>
<gene>
    <name evidence="4" type="ORF">ACH5RR_031937</name>
</gene>
<name>A0ABD2YGP5_9GENT</name>